<proteinExistence type="predicted"/>
<dbReference type="Proteomes" id="UP001500101">
    <property type="component" value="Unassembled WGS sequence"/>
</dbReference>
<evidence type="ECO:0008006" key="3">
    <source>
        <dbReference type="Google" id="ProtNLM"/>
    </source>
</evidence>
<keyword evidence="2" id="KW-1185">Reference proteome</keyword>
<evidence type="ECO:0000313" key="2">
    <source>
        <dbReference type="Proteomes" id="UP001500101"/>
    </source>
</evidence>
<organism evidence="1 2">
    <name type="scientific">Sphingobacterium kyonggiense</name>
    <dbReference type="NCBI Taxonomy" id="714075"/>
    <lineage>
        <taxon>Bacteria</taxon>
        <taxon>Pseudomonadati</taxon>
        <taxon>Bacteroidota</taxon>
        <taxon>Sphingobacteriia</taxon>
        <taxon>Sphingobacteriales</taxon>
        <taxon>Sphingobacteriaceae</taxon>
        <taxon>Sphingobacterium</taxon>
    </lineage>
</organism>
<dbReference type="EMBL" id="BAAAZI010000006">
    <property type="protein sequence ID" value="GAA4136591.1"/>
    <property type="molecule type" value="Genomic_DNA"/>
</dbReference>
<evidence type="ECO:0000313" key="1">
    <source>
        <dbReference type="EMBL" id="GAA4136591.1"/>
    </source>
</evidence>
<gene>
    <name evidence="1" type="ORF">GCM10022216_11850</name>
</gene>
<protein>
    <recommendedName>
        <fullName evidence="3">Porin</fullName>
    </recommendedName>
</protein>
<name>A0ABP7YIN2_9SPHI</name>
<comment type="caution">
    <text evidence="1">The sequence shown here is derived from an EMBL/GenBank/DDBJ whole genome shotgun (WGS) entry which is preliminary data.</text>
</comment>
<reference evidence="2" key="1">
    <citation type="journal article" date="2019" name="Int. J. Syst. Evol. Microbiol.">
        <title>The Global Catalogue of Microorganisms (GCM) 10K type strain sequencing project: providing services to taxonomists for standard genome sequencing and annotation.</title>
        <authorList>
            <consortium name="The Broad Institute Genomics Platform"/>
            <consortium name="The Broad Institute Genome Sequencing Center for Infectious Disease"/>
            <person name="Wu L."/>
            <person name="Ma J."/>
        </authorList>
    </citation>
    <scope>NUCLEOTIDE SEQUENCE [LARGE SCALE GENOMIC DNA]</scope>
    <source>
        <strain evidence="2">JCM 16704</strain>
    </source>
</reference>
<accession>A0ABP7YIN2</accession>
<sequence length="336" mass="39119">MHLSLRKLFTLLGLFTLVFIGQLNAQQIGLKIDFLGYADNREYQAPYTIPKTFFGANISPNLYFQLENNHRLYGGAHFNQEFGINKENQSRINPIAYYNYQTDKVDFAIGFIPRYERTKDIHRMVLADTFQYDRPNLEGMYFQYKNKGFKQALFIDWTSKQGFSNRERFIVGLSGKYQKGLFYIQNEGMLYHNALTSNDSIDEHIQDNALVMLRLGVDLSKKTALDSLTIDAGASYGLDRVRSVYEMQKAPGFISNIYLGYKRFFLANTLYLGKALNLPNGDSYYHRSGYDRIDIGWIPFKTDRIEGKFTASFHVSDGYFDNQQQFILRYRFGKDF</sequence>